<evidence type="ECO:0000256" key="8">
    <source>
        <dbReference type="ARBA" id="ARBA00022989"/>
    </source>
</evidence>
<keyword evidence="6 11" id="KW-0812">Transmembrane</keyword>
<dbReference type="Pfam" id="PF00512">
    <property type="entry name" value="HisKA"/>
    <property type="match status" value="1"/>
</dbReference>
<keyword evidence="5" id="KW-0808">Transferase</keyword>
<dbReference type="GO" id="GO:0005524">
    <property type="term" value="F:ATP binding"/>
    <property type="evidence" value="ECO:0007669"/>
    <property type="project" value="UniProtKB-KW"/>
</dbReference>
<evidence type="ECO:0000313" key="15">
    <source>
        <dbReference type="Proteomes" id="UP001348149"/>
    </source>
</evidence>
<dbReference type="CDD" id="cd00082">
    <property type="entry name" value="HisKA"/>
    <property type="match status" value="1"/>
</dbReference>
<dbReference type="SMART" id="SM00387">
    <property type="entry name" value="HATPase_c"/>
    <property type="match status" value="1"/>
</dbReference>
<accession>A0ABU6HML7</accession>
<evidence type="ECO:0000256" key="11">
    <source>
        <dbReference type="SAM" id="Phobius"/>
    </source>
</evidence>
<sequence>MNGLLRLRLPSAMGLALRLSVVFALSSVAAGGVAWVVIGDELKARLFRDAELEAKALSAELQTSGEAELKQQIRHAAAFGEDFSNLYYFAPAGGANSTGNMRVFRPASGNVILRIGTDADLVPRSADHQGDLYFGHGIRTPAGWIVVARDQQWIADSQEVMMQSVAWGLAIAFLITVSLAYFSARRNARRVEELNEVLRSVSAGDLSARYKGQEKESDDLSEVADGLNQMLGKLQENVERLTQVSADIAHDLRSPLTRIRLWLEPLALRDDIDPDTREAIGRSLVSVQSMSETFDAILQLAQLETGNLTLETQAADVQQIAANVVEMLSPVAEDAEKSIALNSEGTELLANLNPELVTQALVNLADNALRHSPAGTRITVEVTPLAGGIRLCVSDNGPGIPEPELEKVKRRFYRLDRSRNQPGTGLGLSLVDAIAELHGGTLELSDNKPGLRACLTLRGSRPRTEINR</sequence>
<dbReference type="InterPro" id="IPR050428">
    <property type="entry name" value="TCS_sensor_his_kinase"/>
</dbReference>
<dbReference type="InterPro" id="IPR004358">
    <property type="entry name" value="Sig_transdc_His_kin-like_C"/>
</dbReference>
<keyword evidence="14" id="KW-0067">ATP-binding</keyword>
<evidence type="ECO:0000259" key="12">
    <source>
        <dbReference type="PROSITE" id="PS50109"/>
    </source>
</evidence>
<feature type="transmembrane region" description="Helical" evidence="11">
    <location>
        <begin position="15"/>
        <end position="38"/>
    </location>
</feature>
<keyword evidence="10 11" id="KW-0472">Membrane</keyword>
<evidence type="ECO:0000256" key="3">
    <source>
        <dbReference type="ARBA" id="ARBA00012438"/>
    </source>
</evidence>
<dbReference type="InterPro" id="IPR003594">
    <property type="entry name" value="HATPase_dom"/>
</dbReference>
<evidence type="ECO:0000256" key="9">
    <source>
        <dbReference type="ARBA" id="ARBA00023012"/>
    </source>
</evidence>
<dbReference type="PANTHER" id="PTHR45436:SF8">
    <property type="entry name" value="HISTIDINE KINASE"/>
    <property type="match status" value="1"/>
</dbReference>
<dbReference type="Gene3D" id="1.10.287.130">
    <property type="match status" value="1"/>
</dbReference>
<evidence type="ECO:0000256" key="10">
    <source>
        <dbReference type="ARBA" id="ARBA00023136"/>
    </source>
</evidence>
<dbReference type="SUPFAM" id="SSF55874">
    <property type="entry name" value="ATPase domain of HSP90 chaperone/DNA topoisomerase II/histidine kinase"/>
    <property type="match status" value="1"/>
</dbReference>
<dbReference type="Gene3D" id="6.10.340.10">
    <property type="match status" value="1"/>
</dbReference>
<dbReference type="InterPro" id="IPR036097">
    <property type="entry name" value="HisK_dim/P_sf"/>
</dbReference>
<evidence type="ECO:0000256" key="5">
    <source>
        <dbReference type="ARBA" id="ARBA00022679"/>
    </source>
</evidence>
<dbReference type="Proteomes" id="UP001348149">
    <property type="component" value="Unassembled WGS sequence"/>
</dbReference>
<evidence type="ECO:0000256" key="1">
    <source>
        <dbReference type="ARBA" id="ARBA00000085"/>
    </source>
</evidence>
<evidence type="ECO:0000256" key="4">
    <source>
        <dbReference type="ARBA" id="ARBA00022553"/>
    </source>
</evidence>
<keyword evidence="9" id="KW-0902">Two-component regulatory system</keyword>
<keyword evidence="14" id="KW-0547">Nucleotide-binding</keyword>
<evidence type="ECO:0000259" key="13">
    <source>
        <dbReference type="PROSITE" id="PS50885"/>
    </source>
</evidence>
<evidence type="ECO:0000313" key="14">
    <source>
        <dbReference type="EMBL" id="MEC3863106.1"/>
    </source>
</evidence>
<keyword evidence="15" id="KW-1185">Reference proteome</keyword>
<proteinExistence type="predicted"/>
<dbReference type="Gene3D" id="3.30.565.10">
    <property type="entry name" value="Histidine kinase-like ATPase, C-terminal domain"/>
    <property type="match status" value="1"/>
</dbReference>
<evidence type="ECO:0000256" key="2">
    <source>
        <dbReference type="ARBA" id="ARBA00004370"/>
    </source>
</evidence>
<keyword evidence="4" id="KW-0597">Phosphoprotein</keyword>
<gene>
    <name evidence="14" type="ORF">VK792_17575</name>
</gene>
<dbReference type="EMBL" id="JAYLLH010000037">
    <property type="protein sequence ID" value="MEC3863106.1"/>
    <property type="molecule type" value="Genomic_DNA"/>
</dbReference>
<comment type="caution">
    <text evidence="14">The sequence shown here is derived from an EMBL/GenBank/DDBJ whole genome shotgun (WGS) entry which is preliminary data.</text>
</comment>
<dbReference type="PROSITE" id="PS50885">
    <property type="entry name" value="HAMP"/>
    <property type="match status" value="1"/>
</dbReference>
<feature type="domain" description="HAMP" evidence="13">
    <location>
        <begin position="185"/>
        <end position="239"/>
    </location>
</feature>
<evidence type="ECO:0000256" key="7">
    <source>
        <dbReference type="ARBA" id="ARBA00022777"/>
    </source>
</evidence>
<comment type="catalytic activity">
    <reaction evidence="1">
        <text>ATP + protein L-histidine = ADP + protein N-phospho-L-histidine.</text>
        <dbReference type="EC" id="2.7.13.3"/>
    </reaction>
</comment>
<dbReference type="InterPro" id="IPR005467">
    <property type="entry name" value="His_kinase_dom"/>
</dbReference>
<organism evidence="14 15">
    <name type="scientific">Mesobacterium hydrothermale</name>
    <dbReference type="NCBI Taxonomy" id="3111907"/>
    <lineage>
        <taxon>Bacteria</taxon>
        <taxon>Pseudomonadati</taxon>
        <taxon>Pseudomonadota</taxon>
        <taxon>Alphaproteobacteria</taxon>
        <taxon>Rhodobacterales</taxon>
        <taxon>Roseobacteraceae</taxon>
        <taxon>Mesobacterium</taxon>
    </lineage>
</organism>
<reference evidence="14 15" key="1">
    <citation type="submission" date="2024-01" db="EMBL/GenBank/DDBJ databases">
        <title>Mesobacterium rodlantinim sp. nov., isolated from shallow sea hydrothermal systems off Kueishantao Island.</title>
        <authorList>
            <person name="Su Z."/>
            <person name="Tang K."/>
        </authorList>
    </citation>
    <scope>NUCLEOTIDE SEQUENCE [LARGE SCALE GENOMIC DNA]</scope>
    <source>
        <strain evidence="14 15">TK19101</strain>
    </source>
</reference>
<protein>
    <recommendedName>
        <fullName evidence="3">histidine kinase</fullName>
        <ecNumber evidence="3">2.7.13.3</ecNumber>
    </recommendedName>
</protein>
<dbReference type="SMART" id="SM00388">
    <property type="entry name" value="HisKA"/>
    <property type="match status" value="1"/>
</dbReference>
<name>A0ABU6HML7_9RHOB</name>
<dbReference type="SMART" id="SM00304">
    <property type="entry name" value="HAMP"/>
    <property type="match status" value="1"/>
</dbReference>
<evidence type="ECO:0000256" key="6">
    <source>
        <dbReference type="ARBA" id="ARBA00022692"/>
    </source>
</evidence>
<dbReference type="PANTHER" id="PTHR45436">
    <property type="entry name" value="SENSOR HISTIDINE KINASE YKOH"/>
    <property type="match status" value="1"/>
</dbReference>
<dbReference type="Pfam" id="PF02518">
    <property type="entry name" value="HATPase_c"/>
    <property type="match status" value="1"/>
</dbReference>
<dbReference type="PROSITE" id="PS50109">
    <property type="entry name" value="HIS_KIN"/>
    <property type="match status" value="1"/>
</dbReference>
<dbReference type="CDD" id="cd00075">
    <property type="entry name" value="HATPase"/>
    <property type="match status" value="1"/>
</dbReference>
<dbReference type="RefSeq" id="WP_326299175.1">
    <property type="nucleotide sequence ID" value="NZ_JAYLLH010000037.1"/>
</dbReference>
<comment type="subcellular location">
    <subcellularLocation>
        <location evidence="2">Membrane</location>
    </subcellularLocation>
</comment>
<keyword evidence="7" id="KW-0418">Kinase</keyword>
<dbReference type="InterPro" id="IPR036890">
    <property type="entry name" value="HATPase_C_sf"/>
</dbReference>
<feature type="transmembrane region" description="Helical" evidence="11">
    <location>
        <begin position="165"/>
        <end position="184"/>
    </location>
</feature>
<feature type="domain" description="Histidine kinase" evidence="12">
    <location>
        <begin position="247"/>
        <end position="461"/>
    </location>
</feature>
<dbReference type="PRINTS" id="PR00344">
    <property type="entry name" value="BCTRLSENSOR"/>
</dbReference>
<dbReference type="SUPFAM" id="SSF47384">
    <property type="entry name" value="Homodimeric domain of signal transducing histidine kinase"/>
    <property type="match status" value="1"/>
</dbReference>
<keyword evidence="8 11" id="KW-1133">Transmembrane helix</keyword>
<dbReference type="InterPro" id="IPR003660">
    <property type="entry name" value="HAMP_dom"/>
</dbReference>
<dbReference type="Pfam" id="PF00672">
    <property type="entry name" value="HAMP"/>
    <property type="match status" value="1"/>
</dbReference>
<dbReference type="InterPro" id="IPR003661">
    <property type="entry name" value="HisK_dim/P_dom"/>
</dbReference>
<dbReference type="EC" id="2.7.13.3" evidence="3"/>